<dbReference type="InterPro" id="IPR017459">
    <property type="entry name" value="Glycosyl_Trfase_fam3_N_dom"/>
</dbReference>
<keyword evidence="13" id="KW-1185">Reference proteome</keyword>
<accession>A0A1Y2HIN3</accession>
<comment type="pathway">
    <text evidence="1">Amino-acid biosynthesis; L-tryptophan biosynthesis; L-tryptophan from chorismate: step 2/5.</text>
</comment>
<keyword evidence="4" id="KW-0328">Glycosyltransferase</keyword>
<dbReference type="Proteomes" id="UP000193411">
    <property type="component" value="Unassembled WGS sequence"/>
</dbReference>
<evidence type="ECO:0000256" key="2">
    <source>
        <dbReference type="ARBA" id="ARBA00011948"/>
    </source>
</evidence>
<dbReference type="STRING" id="765915.A0A1Y2HIN3"/>
<evidence type="ECO:0000256" key="1">
    <source>
        <dbReference type="ARBA" id="ARBA00004907"/>
    </source>
</evidence>
<keyword evidence="6" id="KW-0822">Tryptophan biosynthesis</keyword>
<evidence type="ECO:0000256" key="4">
    <source>
        <dbReference type="ARBA" id="ARBA00022676"/>
    </source>
</evidence>
<gene>
    <name evidence="12" type="ORF">BCR44DRAFT_156080</name>
</gene>
<dbReference type="SUPFAM" id="SSF52418">
    <property type="entry name" value="Nucleoside phosphorylase/phosphoribosyltransferase catalytic domain"/>
    <property type="match status" value="1"/>
</dbReference>
<dbReference type="PANTHER" id="PTHR43285:SF2">
    <property type="entry name" value="ANTHRANILATE PHOSPHORIBOSYLTRANSFERASE"/>
    <property type="match status" value="1"/>
</dbReference>
<dbReference type="InterPro" id="IPR036320">
    <property type="entry name" value="Glycosyl_Trfase_fam3_N_dom_sf"/>
</dbReference>
<evidence type="ECO:0000313" key="13">
    <source>
        <dbReference type="Proteomes" id="UP000193411"/>
    </source>
</evidence>
<dbReference type="Gene3D" id="1.20.970.10">
    <property type="entry name" value="Transferase, Pyrimidine Nucleoside Phosphorylase, Chain C"/>
    <property type="match status" value="1"/>
</dbReference>
<organism evidence="12 13">
    <name type="scientific">Catenaria anguillulae PL171</name>
    <dbReference type="NCBI Taxonomy" id="765915"/>
    <lineage>
        <taxon>Eukaryota</taxon>
        <taxon>Fungi</taxon>
        <taxon>Fungi incertae sedis</taxon>
        <taxon>Blastocladiomycota</taxon>
        <taxon>Blastocladiomycetes</taxon>
        <taxon>Blastocladiales</taxon>
        <taxon>Catenariaceae</taxon>
        <taxon>Catenaria</taxon>
    </lineage>
</organism>
<comment type="similarity">
    <text evidence="8">Belongs to the anthranilate phosphoribosyltransferase family.</text>
</comment>
<keyword evidence="5 12" id="KW-0808">Transferase</keyword>
<evidence type="ECO:0000256" key="9">
    <source>
        <dbReference type="ARBA" id="ARBA00071401"/>
    </source>
</evidence>
<sequence length="388" mass="41083">MQQQQQQQPLPDSQDLRPLLKRLLLLQSPSHQHQHQHPDKPNHDHNVPLASSLAASILHLILAGHASPAQIAAFLTSLRTSGLDHSPSLIAACAHVLRNHATPCPALADTDTTIVCDIVGTGGDGHDTFNVSTTAALVAAGAGCTVAKHGNRASSSSSGSADLLEAAGCHISAIQPHHLPAILHATNGFVFLFAQTYHPAMRHVAPVRRELGVPTLFNVLGPLANPAAPSRAVIGVYHRSLAVLVAESLKLMGVQRALVVCGKEGLDEISPAGETEVWTLDAGNIEYSVVAPELFGIQRVSLADVRGGDKFENAQVLSDLVNNKLPEDHPIVGYVVLNTAALVYVSGVARDFKEGVKMARDSITSGKAKLVLDKFRAATERIVEGKDV</sequence>
<dbReference type="Pfam" id="PF02885">
    <property type="entry name" value="Glycos_trans_3N"/>
    <property type="match status" value="1"/>
</dbReference>
<reference evidence="12 13" key="1">
    <citation type="submission" date="2016-07" db="EMBL/GenBank/DDBJ databases">
        <title>Pervasive Adenine N6-methylation of Active Genes in Fungi.</title>
        <authorList>
            <consortium name="DOE Joint Genome Institute"/>
            <person name="Mondo S.J."/>
            <person name="Dannebaum R.O."/>
            <person name="Kuo R.C."/>
            <person name="Labutti K."/>
            <person name="Haridas S."/>
            <person name="Kuo A."/>
            <person name="Salamov A."/>
            <person name="Ahrendt S.R."/>
            <person name="Lipzen A."/>
            <person name="Sullivan W."/>
            <person name="Andreopoulos W.B."/>
            <person name="Clum A."/>
            <person name="Lindquist E."/>
            <person name="Daum C."/>
            <person name="Ramamoorthy G.K."/>
            <person name="Gryganskyi A."/>
            <person name="Culley D."/>
            <person name="Magnuson J.K."/>
            <person name="James T.Y."/>
            <person name="O'Malley M.A."/>
            <person name="Stajich J.E."/>
            <person name="Spatafora J.W."/>
            <person name="Visel A."/>
            <person name="Grigoriev I.V."/>
        </authorList>
    </citation>
    <scope>NUCLEOTIDE SEQUENCE [LARGE SCALE GENOMIC DNA]</scope>
    <source>
        <strain evidence="12 13">PL171</strain>
    </source>
</reference>
<evidence type="ECO:0000256" key="5">
    <source>
        <dbReference type="ARBA" id="ARBA00022679"/>
    </source>
</evidence>
<dbReference type="FunFam" id="3.40.1030.10:FF:000002">
    <property type="entry name" value="Anthranilate phosphoribosyltransferase"/>
    <property type="match status" value="1"/>
</dbReference>
<dbReference type="GO" id="GO:0004048">
    <property type="term" value="F:anthranilate phosphoribosyltransferase activity"/>
    <property type="evidence" value="ECO:0007669"/>
    <property type="project" value="UniProtKB-EC"/>
</dbReference>
<dbReference type="EC" id="2.4.2.18" evidence="2"/>
<dbReference type="EMBL" id="MCFL01000033">
    <property type="protein sequence ID" value="ORZ33731.1"/>
    <property type="molecule type" value="Genomic_DNA"/>
</dbReference>
<dbReference type="InterPro" id="IPR000312">
    <property type="entry name" value="Glycosyl_Trfase_fam3"/>
</dbReference>
<dbReference type="GO" id="GO:0005829">
    <property type="term" value="C:cytosol"/>
    <property type="evidence" value="ECO:0007669"/>
    <property type="project" value="TreeGrafter"/>
</dbReference>
<keyword evidence="7" id="KW-0057">Aromatic amino acid biosynthesis</keyword>
<dbReference type="InterPro" id="IPR005940">
    <property type="entry name" value="Anthranilate_Pribosyl_Tfrase"/>
</dbReference>
<feature type="domain" description="Glycosyl transferase family 3 N-terminal" evidence="11">
    <location>
        <begin position="52"/>
        <end position="101"/>
    </location>
</feature>
<keyword evidence="3" id="KW-0028">Amino-acid biosynthesis</keyword>
<dbReference type="AlphaFoldDB" id="A0A1Y2HIN3"/>
<evidence type="ECO:0000259" key="11">
    <source>
        <dbReference type="Pfam" id="PF02885"/>
    </source>
</evidence>
<dbReference type="SUPFAM" id="SSF47648">
    <property type="entry name" value="Nucleoside phosphorylase/phosphoribosyltransferase N-terminal domain"/>
    <property type="match status" value="1"/>
</dbReference>
<evidence type="ECO:0000256" key="8">
    <source>
        <dbReference type="ARBA" id="ARBA00061500"/>
    </source>
</evidence>
<dbReference type="NCBIfam" id="TIGR01245">
    <property type="entry name" value="trpD"/>
    <property type="match status" value="1"/>
</dbReference>
<comment type="caution">
    <text evidence="12">The sequence shown here is derived from an EMBL/GenBank/DDBJ whole genome shotgun (WGS) entry which is preliminary data.</text>
</comment>
<proteinExistence type="inferred from homology"/>
<dbReference type="OrthoDB" id="427800at2759"/>
<evidence type="ECO:0000259" key="10">
    <source>
        <dbReference type="Pfam" id="PF00591"/>
    </source>
</evidence>
<dbReference type="InterPro" id="IPR035902">
    <property type="entry name" value="Nuc_phospho_transferase"/>
</dbReference>
<feature type="domain" description="Glycosyl transferase family 3" evidence="10">
    <location>
        <begin position="115"/>
        <end position="368"/>
    </location>
</feature>
<evidence type="ECO:0000256" key="7">
    <source>
        <dbReference type="ARBA" id="ARBA00023141"/>
    </source>
</evidence>
<dbReference type="PANTHER" id="PTHR43285">
    <property type="entry name" value="ANTHRANILATE PHOSPHORIBOSYLTRANSFERASE"/>
    <property type="match status" value="1"/>
</dbReference>
<dbReference type="Pfam" id="PF00591">
    <property type="entry name" value="Glycos_transf_3"/>
    <property type="match status" value="1"/>
</dbReference>
<dbReference type="Gene3D" id="3.40.1030.10">
    <property type="entry name" value="Nucleoside phosphorylase/phosphoribosyltransferase catalytic domain"/>
    <property type="match status" value="1"/>
</dbReference>
<dbReference type="HAMAP" id="MF_00211">
    <property type="entry name" value="TrpD"/>
    <property type="match status" value="1"/>
</dbReference>
<evidence type="ECO:0000256" key="6">
    <source>
        <dbReference type="ARBA" id="ARBA00022822"/>
    </source>
</evidence>
<dbReference type="GO" id="GO:0000162">
    <property type="term" value="P:L-tryptophan biosynthetic process"/>
    <property type="evidence" value="ECO:0007669"/>
    <property type="project" value="UniProtKB-KW"/>
</dbReference>
<evidence type="ECO:0000313" key="12">
    <source>
        <dbReference type="EMBL" id="ORZ33731.1"/>
    </source>
</evidence>
<evidence type="ECO:0000256" key="3">
    <source>
        <dbReference type="ARBA" id="ARBA00022605"/>
    </source>
</evidence>
<protein>
    <recommendedName>
        <fullName evidence="9">Anthranilate phosphoribosyltransferase</fullName>
        <ecNumber evidence="2">2.4.2.18</ecNumber>
    </recommendedName>
</protein>
<name>A0A1Y2HIN3_9FUNG</name>